<dbReference type="Proteomes" id="UP000036196">
    <property type="component" value="Unassembled WGS sequence"/>
</dbReference>
<reference evidence="1 2" key="1">
    <citation type="submission" date="2015-05" db="EMBL/GenBank/DDBJ databases">
        <title>Genome sequences of Pluralibacter gergoviae.</title>
        <authorList>
            <person name="Greninger A.L."/>
            <person name="Miller S."/>
        </authorList>
    </citation>
    <scope>NUCLEOTIDE SEQUENCE [LARGE SCALE GENOMIC DNA]</scope>
    <source>
        <strain evidence="1 2">JS81F13</strain>
    </source>
</reference>
<protein>
    <submittedName>
        <fullName evidence="1">Uncharacterized protein</fullName>
    </submittedName>
</protein>
<evidence type="ECO:0000313" key="1">
    <source>
        <dbReference type="EMBL" id="KMK13980.1"/>
    </source>
</evidence>
<sequence length="108" mass="12733">MEKEHFKAHVQYDDWKGSVAADSADQEDFSDFLRDNGVLKEGEIVKGISFYSAERFFDVEAFVSDNEHGLRREKVKMTLEEFFKTFKRFSIKISRHGELDDQEIEFKV</sequence>
<dbReference type="AlphaFoldDB" id="A0A0J5K844"/>
<accession>A0A0J5K844</accession>
<dbReference type="RefSeq" id="WP_048253947.1">
    <property type="nucleotide sequence ID" value="NZ_CACVCI010000001.1"/>
</dbReference>
<dbReference type="PATRIC" id="fig|61647.14.peg.940"/>
<name>A0A0J5K844_PLUGE</name>
<organism evidence="1 2">
    <name type="scientific">Pluralibacter gergoviae</name>
    <name type="common">Enterobacter gergoviae</name>
    <dbReference type="NCBI Taxonomy" id="61647"/>
    <lineage>
        <taxon>Bacteria</taxon>
        <taxon>Pseudomonadati</taxon>
        <taxon>Pseudomonadota</taxon>
        <taxon>Gammaproteobacteria</taxon>
        <taxon>Enterobacterales</taxon>
        <taxon>Enterobacteriaceae</taxon>
        <taxon>Pluralibacter</taxon>
    </lineage>
</organism>
<keyword evidence="2" id="KW-1185">Reference proteome</keyword>
<gene>
    <name evidence="1" type="ORF">ABW06_11070</name>
</gene>
<dbReference type="EMBL" id="LDZF01000009">
    <property type="protein sequence ID" value="KMK13980.1"/>
    <property type="molecule type" value="Genomic_DNA"/>
</dbReference>
<proteinExistence type="predicted"/>
<comment type="caution">
    <text evidence="1">The sequence shown here is derived from an EMBL/GenBank/DDBJ whole genome shotgun (WGS) entry which is preliminary data.</text>
</comment>
<evidence type="ECO:0000313" key="2">
    <source>
        <dbReference type="Proteomes" id="UP000036196"/>
    </source>
</evidence>